<dbReference type="EC" id="3.1.3.48" evidence="5"/>
<evidence type="ECO:0000313" key="6">
    <source>
        <dbReference type="EMBL" id="TFB14165.1"/>
    </source>
</evidence>
<dbReference type="RefSeq" id="WP_134341110.1">
    <property type="nucleotide sequence ID" value="NZ_SOPW01000018.1"/>
</dbReference>
<dbReference type="AlphaFoldDB" id="A0A4Y8IGU8"/>
<dbReference type="EMBL" id="SOPW01000018">
    <property type="protein sequence ID" value="TFB14165.1"/>
    <property type="molecule type" value="Genomic_DNA"/>
</dbReference>
<dbReference type="Pfam" id="PF19567">
    <property type="entry name" value="CpsB_CapC"/>
    <property type="match status" value="1"/>
</dbReference>
<protein>
    <recommendedName>
        <fullName evidence="5">Tyrosine-protein phosphatase</fullName>
        <ecNumber evidence="5">3.1.3.48</ecNumber>
    </recommendedName>
</protein>
<name>A0A4Y8IGU8_9BACI</name>
<dbReference type="Gene3D" id="3.20.20.140">
    <property type="entry name" value="Metal-dependent hydrolases"/>
    <property type="match status" value="1"/>
</dbReference>
<dbReference type="Proteomes" id="UP000297975">
    <property type="component" value="Unassembled WGS sequence"/>
</dbReference>
<dbReference type="PIRSF" id="PIRSF016557">
    <property type="entry name" value="Caps_synth_CpsB"/>
    <property type="match status" value="1"/>
</dbReference>
<dbReference type="OrthoDB" id="9788539at2"/>
<proteinExistence type="inferred from homology"/>
<evidence type="ECO:0000313" key="7">
    <source>
        <dbReference type="Proteomes" id="UP000297975"/>
    </source>
</evidence>
<keyword evidence="7" id="KW-1185">Reference proteome</keyword>
<organism evidence="6 7">
    <name type="scientific">Filobacillus milosensis</name>
    <dbReference type="NCBI Taxonomy" id="94137"/>
    <lineage>
        <taxon>Bacteria</taxon>
        <taxon>Bacillati</taxon>
        <taxon>Bacillota</taxon>
        <taxon>Bacilli</taxon>
        <taxon>Bacillales</taxon>
        <taxon>Bacillaceae</taxon>
        <taxon>Filobacillus</taxon>
    </lineage>
</organism>
<accession>A0A4Y8IGU8</accession>
<dbReference type="InterPro" id="IPR016195">
    <property type="entry name" value="Pol/histidinol_Pase-like"/>
</dbReference>
<reference evidence="6 7" key="1">
    <citation type="submission" date="2019-03" db="EMBL/GenBank/DDBJ databases">
        <authorList>
            <person name="He R.-H."/>
        </authorList>
    </citation>
    <scope>NUCLEOTIDE SEQUENCE [LARGE SCALE GENOMIC DNA]</scope>
    <source>
        <strain evidence="7">SH 714</strain>
    </source>
</reference>
<sequence>MIDIHSHILAGIDDGAAHLSESIDMAKQAHKEGIRLIYATPHYLDRRFNYDLDTLQLKLKELNHHLQEEGIDLIVRSGQEIRASGDLKELLESNQVLSLGEKGKFILIEFPSNHIPEYAKRLLFDLQLSGYQPIIAHPERNKEFIEHPDLLYKLVKNGILTQVTTASIAGKFGKKIKKFSLDLIEANLVHFIASDAHNTNNRNFFWKEAWKEISNQFGQDTVYYLKENAEILAENGHIVVEQPMRVKKKKILGLL</sequence>
<comment type="similarity">
    <text evidence="1 5">Belongs to the metallo-dependent hydrolases superfamily. CpsB/CapC family.</text>
</comment>
<evidence type="ECO:0000256" key="3">
    <source>
        <dbReference type="ARBA" id="ARBA00022912"/>
    </source>
</evidence>
<comment type="caution">
    <text evidence="6">The sequence shown here is derived from an EMBL/GenBank/DDBJ whole genome shotgun (WGS) entry which is preliminary data.</text>
</comment>
<dbReference type="InterPro" id="IPR016667">
    <property type="entry name" value="Caps_polysacc_synth_CpsB/CapC"/>
</dbReference>
<evidence type="ECO:0000256" key="1">
    <source>
        <dbReference type="ARBA" id="ARBA00005750"/>
    </source>
</evidence>
<keyword evidence="3 5" id="KW-0904">Protein phosphatase</keyword>
<comment type="catalytic activity">
    <reaction evidence="4 5">
        <text>O-phospho-L-tyrosyl-[protein] + H2O = L-tyrosyl-[protein] + phosphate</text>
        <dbReference type="Rhea" id="RHEA:10684"/>
        <dbReference type="Rhea" id="RHEA-COMP:10136"/>
        <dbReference type="Rhea" id="RHEA-COMP:20101"/>
        <dbReference type="ChEBI" id="CHEBI:15377"/>
        <dbReference type="ChEBI" id="CHEBI:43474"/>
        <dbReference type="ChEBI" id="CHEBI:46858"/>
        <dbReference type="ChEBI" id="CHEBI:61978"/>
        <dbReference type="EC" id="3.1.3.48"/>
    </reaction>
</comment>
<evidence type="ECO:0000256" key="2">
    <source>
        <dbReference type="ARBA" id="ARBA00022801"/>
    </source>
</evidence>
<evidence type="ECO:0000256" key="4">
    <source>
        <dbReference type="ARBA" id="ARBA00051722"/>
    </source>
</evidence>
<dbReference type="GO" id="GO:0004725">
    <property type="term" value="F:protein tyrosine phosphatase activity"/>
    <property type="evidence" value="ECO:0007669"/>
    <property type="project" value="UniProtKB-UniRule"/>
</dbReference>
<keyword evidence="2 5" id="KW-0378">Hydrolase</keyword>
<dbReference type="GO" id="GO:0030145">
    <property type="term" value="F:manganese ion binding"/>
    <property type="evidence" value="ECO:0007669"/>
    <property type="project" value="UniProtKB-UniRule"/>
</dbReference>
<dbReference type="SUPFAM" id="SSF89550">
    <property type="entry name" value="PHP domain-like"/>
    <property type="match status" value="1"/>
</dbReference>
<gene>
    <name evidence="6" type="ORF">E3U55_14035</name>
</gene>
<evidence type="ECO:0000256" key="5">
    <source>
        <dbReference type="PIRNR" id="PIRNR016557"/>
    </source>
</evidence>
<dbReference type="PANTHER" id="PTHR39181">
    <property type="entry name" value="TYROSINE-PROTEIN PHOSPHATASE YWQE"/>
    <property type="match status" value="1"/>
</dbReference>
<dbReference type="PANTHER" id="PTHR39181:SF1">
    <property type="entry name" value="TYROSINE-PROTEIN PHOSPHATASE YWQE"/>
    <property type="match status" value="1"/>
</dbReference>